<evidence type="ECO:0000313" key="2">
    <source>
        <dbReference type="EMBL" id="SFQ46386.1"/>
    </source>
</evidence>
<dbReference type="STRING" id="1465490.SAMN05444277_113109"/>
<dbReference type="OrthoDB" id="9802846at2"/>
<evidence type="ECO:0000259" key="1">
    <source>
        <dbReference type="Pfam" id="PF04965"/>
    </source>
</evidence>
<proteinExistence type="predicted"/>
<evidence type="ECO:0000313" key="3">
    <source>
        <dbReference type="Proteomes" id="UP000199031"/>
    </source>
</evidence>
<gene>
    <name evidence="2" type="ORF">SAMN05444277_113109</name>
</gene>
<dbReference type="InterPro" id="IPR007048">
    <property type="entry name" value="IraD/Gp25-like"/>
</dbReference>
<dbReference type="EMBL" id="FOXQ01000013">
    <property type="protein sequence ID" value="SFQ46386.1"/>
    <property type="molecule type" value="Genomic_DNA"/>
</dbReference>
<dbReference type="Pfam" id="PF04965">
    <property type="entry name" value="GPW_gp25"/>
    <property type="match status" value="1"/>
</dbReference>
<dbReference type="RefSeq" id="WP_090661934.1">
    <property type="nucleotide sequence ID" value="NZ_FOXQ01000013.1"/>
</dbReference>
<name>A0A1I5YQA3_9BACT</name>
<dbReference type="Gene3D" id="3.10.450.40">
    <property type="match status" value="1"/>
</dbReference>
<accession>A0A1I5YQA3</accession>
<dbReference type="SUPFAM" id="SSF160719">
    <property type="entry name" value="gpW/gp25-like"/>
    <property type="match status" value="1"/>
</dbReference>
<protein>
    <recommendedName>
        <fullName evidence="1">IraD/Gp25-like domain-containing protein</fullName>
    </recommendedName>
</protein>
<reference evidence="2 3" key="1">
    <citation type="submission" date="2016-10" db="EMBL/GenBank/DDBJ databases">
        <authorList>
            <person name="de Groot N.N."/>
        </authorList>
    </citation>
    <scope>NUCLEOTIDE SEQUENCE [LARGE SCALE GENOMIC DNA]</scope>
    <source>
        <strain evidence="2 3">DSM 28286</strain>
    </source>
</reference>
<organism evidence="2 3">
    <name type="scientific">Parafilimonas terrae</name>
    <dbReference type="NCBI Taxonomy" id="1465490"/>
    <lineage>
        <taxon>Bacteria</taxon>
        <taxon>Pseudomonadati</taxon>
        <taxon>Bacteroidota</taxon>
        <taxon>Chitinophagia</taxon>
        <taxon>Chitinophagales</taxon>
        <taxon>Chitinophagaceae</taxon>
        <taxon>Parafilimonas</taxon>
    </lineage>
</organism>
<feature type="domain" description="IraD/Gp25-like" evidence="1">
    <location>
        <begin position="28"/>
        <end position="117"/>
    </location>
</feature>
<dbReference type="Proteomes" id="UP000199031">
    <property type="component" value="Unassembled WGS sequence"/>
</dbReference>
<dbReference type="AlphaFoldDB" id="A0A1I5YQA3"/>
<sequence length="135" mass="15462">MNTSFLGTGWSFPPAFNNAAGTVELTSDELDIQRSLQILLATKKGERVMQPDYGCNLDEMVFEPMTTTFKTYIREMIRTAIIYYEARINLNNVTVDDSRQTEGVIVIALDYTIRTTNSRFNFVYPYYINEGTELS</sequence>
<keyword evidence="3" id="KW-1185">Reference proteome</keyword>